<evidence type="ECO:0000313" key="2">
    <source>
        <dbReference type="Proteomes" id="UP000571084"/>
    </source>
</evidence>
<organism evidence="1 2">
    <name type="scientific">Glaciimonas immobilis</name>
    <dbReference type="NCBI Taxonomy" id="728004"/>
    <lineage>
        <taxon>Bacteria</taxon>
        <taxon>Pseudomonadati</taxon>
        <taxon>Pseudomonadota</taxon>
        <taxon>Betaproteobacteria</taxon>
        <taxon>Burkholderiales</taxon>
        <taxon>Oxalobacteraceae</taxon>
        <taxon>Glaciimonas</taxon>
    </lineage>
</organism>
<evidence type="ECO:0000313" key="1">
    <source>
        <dbReference type="EMBL" id="MBB5198969.1"/>
    </source>
</evidence>
<dbReference type="EMBL" id="JACHHQ010000001">
    <property type="protein sequence ID" value="MBB5198969.1"/>
    <property type="molecule type" value="Genomic_DNA"/>
</dbReference>
<comment type="caution">
    <text evidence="1">The sequence shown here is derived from an EMBL/GenBank/DDBJ whole genome shotgun (WGS) entry which is preliminary data.</text>
</comment>
<dbReference type="RefSeq" id="WP_168053278.1">
    <property type="nucleotide sequence ID" value="NZ_JAAOZT010000002.1"/>
</dbReference>
<sequence length="361" mass="39246">MSPIVVLGWALICWLTPDQIAEGATAESNTAGKPPISVEDLSPSNSKGYASVAFGNGILYGSGINHAKPMRWRDGELRFGQPVDIFGLVSSGHIPTGEAPRFDVVYYNEGHPDNNHRDGYALQVVLRKSLRPDFSAEFGMGPYFSMNRTTINGTEIDDARVGAMFSLALLIDLDKSSSGLHLRAGYTHILMPGAPSSDALFIGVGKEIGPATSDPPNKALKRTIWFGATGGFAQTNQSGPGKRPGYSLDAKSYANQWATSFSAIKEGDDGVRVNRQGVAAQQWTVQRINENWAISAGAGPYLAVNKRQSDNWRLMGLVTIALDRDLGNDWKAIASFRRVVTFQNRNDVDLMTIGLMKRFSF</sequence>
<dbReference type="AlphaFoldDB" id="A0A840RR55"/>
<keyword evidence="2" id="KW-1185">Reference proteome</keyword>
<accession>A0A840RR55</accession>
<protein>
    <submittedName>
        <fullName evidence="1">Uncharacterized protein</fullName>
    </submittedName>
</protein>
<name>A0A840RR55_9BURK</name>
<reference evidence="1 2" key="1">
    <citation type="submission" date="2020-08" db="EMBL/GenBank/DDBJ databases">
        <title>Genomic Encyclopedia of Type Strains, Phase IV (KMG-IV): sequencing the most valuable type-strain genomes for metagenomic binning, comparative biology and taxonomic classification.</title>
        <authorList>
            <person name="Goeker M."/>
        </authorList>
    </citation>
    <scope>NUCLEOTIDE SEQUENCE [LARGE SCALE GENOMIC DNA]</scope>
    <source>
        <strain evidence="1 2">DSM 23240</strain>
    </source>
</reference>
<proteinExistence type="predicted"/>
<gene>
    <name evidence="1" type="ORF">HNR39_000779</name>
</gene>
<dbReference type="Proteomes" id="UP000571084">
    <property type="component" value="Unassembled WGS sequence"/>
</dbReference>